<accession>A0A4Y0AWZ1</accession>
<reference evidence="2" key="2">
    <citation type="submission" date="2020-05" db="UniProtKB">
        <authorList>
            <consortium name="EnsemblMetazoa"/>
        </authorList>
    </citation>
    <scope>IDENTIFICATION</scope>
    <source>
        <strain evidence="2">FUMOZ</strain>
    </source>
</reference>
<feature type="compositionally biased region" description="Polar residues" evidence="1">
    <location>
        <begin position="533"/>
        <end position="542"/>
    </location>
</feature>
<dbReference type="EnsemblMetazoa" id="AFUN005418-RB">
    <property type="protein sequence ID" value="AFUN005418-PB"/>
    <property type="gene ID" value="AFUN005418"/>
</dbReference>
<dbReference type="VEuPathDB" id="VectorBase:AFUN2_009814"/>
<accession>A0A182RGQ9</accession>
<protein>
    <submittedName>
        <fullName evidence="2">Uncharacterized protein</fullName>
    </submittedName>
</protein>
<dbReference type="STRING" id="62324.A0A182RGQ9"/>
<reference evidence="2" key="1">
    <citation type="journal article" date="2019" name="Gigascience">
        <title>A chromosome-scale assembly of the major African malaria vector Anopheles funestus.</title>
        <authorList>
            <person name="Ghurye J."/>
            <person name="Koren S."/>
            <person name="Small S.T."/>
            <person name="Redmond S."/>
            <person name="Howell P."/>
            <person name="Phillippy A.M."/>
            <person name="Besansky N.J."/>
        </authorList>
    </citation>
    <scope>NUCLEOTIDE SEQUENCE</scope>
    <source>
        <strain evidence="2">FUMOZ</strain>
    </source>
</reference>
<feature type="compositionally biased region" description="Low complexity" evidence="1">
    <location>
        <begin position="438"/>
        <end position="456"/>
    </location>
</feature>
<feature type="region of interest" description="Disordered" evidence="1">
    <location>
        <begin position="515"/>
        <end position="542"/>
    </location>
</feature>
<evidence type="ECO:0000313" key="2">
    <source>
        <dbReference type="EnsemblMetazoa" id="AFUN005418-PB"/>
    </source>
</evidence>
<sequence length="569" mass="61223">MMALNIAVPMSGVGDLLEGFGLLSPISPVSIDFRSSMKNPLSPVGSESSGVSSLDLEDIKKQMPTLLDENEEDASSGAGKSSSNSASLSAASTMSTTSSRTCSTSSSSSSSTSDDYANQLEENEQKLSEKLAENCATPSSNELHESSEKESDEPTTTTIDEALRSLELLNLPNEPSVLPLFSPKTSPERNFNLPCQSIMYNNRDILDLGSNIRPQASGPGGFAFQFAELPVTNNIQFFLQNRSQYHRIGPNGHVQEFRMETCPCCDFQYPVNTVGANSTAAPANQTCGTSNLSNLNANQIYGNLQQQQQQQQQQQLRLQQQQLQMQYAYRFNNNNTQNNNGNSVGRDYNMYQQATSGIGGNGNAGGLQSSRFNSGVYGSGNVSGGSLPNSQNGISGGSAVNGGFFNNNALGNNLLGRDQYNHMAPMGMQYNTGANTKGISQTSGISSQSSGLRQQQQYDMLQQQKQYVNNYAMGSGATNSVPMTASANAAVRLQQQQSQQGSHYYKKSSAMRYGGGGPAGVNNMPPSGPAGSNWKTPMTNNNTIQDTATKLYMELNKMQQQSPYYVPFQ</sequence>
<feature type="region of interest" description="Disordered" evidence="1">
    <location>
        <begin position="68"/>
        <end position="120"/>
    </location>
</feature>
<organism evidence="2">
    <name type="scientific">Anopheles funestus</name>
    <name type="common">African malaria mosquito</name>
    <dbReference type="NCBI Taxonomy" id="62324"/>
    <lineage>
        <taxon>Eukaryota</taxon>
        <taxon>Metazoa</taxon>
        <taxon>Ecdysozoa</taxon>
        <taxon>Arthropoda</taxon>
        <taxon>Hexapoda</taxon>
        <taxon>Insecta</taxon>
        <taxon>Pterygota</taxon>
        <taxon>Neoptera</taxon>
        <taxon>Endopterygota</taxon>
        <taxon>Diptera</taxon>
        <taxon>Nematocera</taxon>
        <taxon>Culicoidea</taxon>
        <taxon>Culicidae</taxon>
        <taxon>Anophelinae</taxon>
        <taxon>Anopheles</taxon>
    </lineage>
</organism>
<name>A0A182RGQ9_ANOFN</name>
<dbReference type="VEuPathDB" id="VectorBase:AFUN005418"/>
<evidence type="ECO:0000256" key="1">
    <source>
        <dbReference type="SAM" id="MobiDB-lite"/>
    </source>
</evidence>
<feature type="region of interest" description="Disordered" evidence="1">
    <location>
        <begin position="132"/>
        <end position="156"/>
    </location>
</feature>
<proteinExistence type="predicted"/>
<feature type="compositionally biased region" description="Low complexity" evidence="1">
    <location>
        <begin position="75"/>
        <end position="113"/>
    </location>
</feature>
<feature type="region of interest" description="Disordered" evidence="1">
    <location>
        <begin position="434"/>
        <end position="456"/>
    </location>
</feature>
<dbReference type="AlphaFoldDB" id="A0A182RGQ9"/>